<keyword evidence="3" id="KW-1185">Reference proteome</keyword>
<feature type="compositionally biased region" description="Low complexity" evidence="1">
    <location>
        <begin position="389"/>
        <end position="398"/>
    </location>
</feature>
<feature type="region of interest" description="Disordered" evidence="1">
    <location>
        <begin position="380"/>
        <end position="411"/>
    </location>
</feature>
<proteinExistence type="predicted"/>
<feature type="region of interest" description="Disordered" evidence="1">
    <location>
        <begin position="345"/>
        <end position="364"/>
    </location>
</feature>
<evidence type="ECO:0000313" key="3">
    <source>
        <dbReference type="Proteomes" id="UP001176517"/>
    </source>
</evidence>
<evidence type="ECO:0000313" key="2">
    <source>
        <dbReference type="EMBL" id="KAK0548746.1"/>
    </source>
</evidence>
<organism evidence="2 3">
    <name type="scientific">Tilletia horrida</name>
    <dbReference type="NCBI Taxonomy" id="155126"/>
    <lineage>
        <taxon>Eukaryota</taxon>
        <taxon>Fungi</taxon>
        <taxon>Dikarya</taxon>
        <taxon>Basidiomycota</taxon>
        <taxon>Ustilaginomycotina</taxon>
        <taxon>Exobasidiomycetes</taxon>
        <taxon>Tilletiales</taxon>
        <taxon>Tilletiaceae</taxon>
        <taxon>Tilletia</taxon>
    </lineage>
</organism>
<name>A0AAN6GNB6_9BASI</name>
<sequence length="411" mass="41722">MASVADAILPTAAAAATATAAAATATNILTATGGSSVLSHLPTPTFLKPILHLNTFLLSTPAHSSLFPFPWMFVLHAIRCSFAWRAIIKANTLRAGGPQAVKGLTWSADAFGFLLMSWGGGLLSHAITGQVPPPLLSAGSALTYLPIHAAISLFLSTDALSAFHPSGATMDILMSYIDGATRAGAVALGVNLASAHSPSSLLLQVGLGTLTACGGGQSCGTLGTWNPNGWTLSTPPALAARTVLEGIDVWAPLLATIAYIVLGGTHEDVLFLTRPVLAQLHNLGLIDATSGSLKGSAAAGLPVLHPTSARALATLIIASAFTWRAAYLHGSAVLAQVFPDSPSASASTKSTSVNGKSPRKSITSSAVVVNEKTVIASVPASVADDDDGVSSSVAGDSSNGKPVRRSARRKT</sequence>
<accession>A0AAN6GNB6</accession>
<reference evidence="2" key="1">
    <citation type="journal article" date="2023" name="PhytoFront">
        <title>Draft Genome Resources of Seven Strains of Tilletia horrida, Causal Agent of Kernel Smut of Rice.</title>
        <authorList>
            <person name="Khanal S."/>
            <person name="Antony Babu S."/>
            <person name="Zhou X.G."/>
        </authorList>
    </citation>
    <scope>NUCLEOTIDE SEQUENCE</scope>
    <source>
        <strain evidence="2">TX6</strain>
    </source>
</reference>
<comment type="caution">
    <text evidence="2">The sequence shown here is derived from an EMBL/GenBank/DDBJ whole genome shotgun (WGS) entry which is preliminary data.</text>
</comment>
<gene>
    <name evidence="2" type="ORF">OC846_004363</name>
</gene>
<dbReference type="EMBL" id="JAPDMZ010000129">
    <property type="protein sequence ID" value="KAK0548746.1"/>
    <property type="molecule type" value="Genomic_DNA"/>
</dbReference>
<dbReference type="AlphaFoldDB" id="A0AAN6GNB6"/>
<protein>
    <submittedName>
        <fullName evidence="2">Uncharacterized protein</fullName>
    </submittedName>
</protein>
<feature type="compositionally biased region" description="Basic residues" evidence="1">
    <location>
        <begin position="402"/>
        <end position="411"/>
    </location>
</feature>
<dbReference type="Proteomes" id="UP001176517">
    <property type="component" value="Unassembled WGS sequence"/>
</dbReference>
<evidence type="ECO:0000256" key="1">
    <source>
        <dbReference type="SAM" id="MobiDB-lite"/>
    </source>
</evidence>